<dbReference type="Proteomes" id="UP001337681">
    <property type="component" value="Unassembled WGS sequence"/>
</dbReference>
<evidence type="ECO:0000313" key="2">
    <source>
        <dbReference type="EMBL" id="MEE1885722.1"/>
    </source>
</evidence>
<reference evidence="2 3" key="1">
    <citation type="submission" date="2024-01" db="EMBL/GenBank/DDBJ databases">
        <title>Pedobacter sp. nov., isolated from oil-contaminated soil.</title>
        <authorList>
            <person name="Le N.T.T."/>
        </authorList>
    </citation>
    <scope>NUCLEOTIDE SEQUENCE [LARGE SCALE GENOMIC DNA]</scope>
    <source>
        <strain evidence="2 3">VNH31</strain>
    </source>
</reference>
<proteinExistence type="predicted"/>
<dbReference type="RefSeq" id="WP_330146617.1">
    <property type="nucleotide sequence ID" value="NZ_JAZDQU010000002.1"/>
</dbReference>
<dbReference type="Gene3D" id="3.30.565.10">
    <property type="entry name" value="Histidine kinase-like ATPase, C-terminal domain"/>
    <property type="match status" value="1"/>
</dbReference>
<dbReference type="InterPro" id="IPR011990">
    <property type="entry name" value="TPR-like_helical_dom_sf"/>
</dbReference>
<feature type="transmembrane region" description="Helical" evidence="1">
    <location>
        <begin position="338"/>
        <end position="358"/>
    </location>
</feature>
<dbReference type="Gene3D" id="1.25.40.10">
    <property type="entry name" value="Tetratricopeptide repeat domain"/>
    <property type="match status" value="1"/>
</dbReference>
<dbReference type="EMBL" id="JAZDQU010000002">
    <property type="protein sequence ID" value="MEE1885722.1"/>
    <property type="molecule type" value="Genomic_DNA"/>
</dbReference>
<organism evidence="2 3">
    <name type="scientific">Pedobacter flavus</name>
    <dbReference type="NCBI Taxonomy" id="3113906"/>
    <lineage>
        <taxon>Bacteria</taxon>
        <taxon>Pseudomonadati</taxon>
        <taxon>Bacteroidota</taxon>
        <taxon>Sphingobacteriia</taxon>
        <taxon>Sphingobacteriales</taxon>
        <taxon>Sphingobacteriaceae</taxon>
        <taxon>Pedobacter</taxon>
    </lineage>
</organism>
<keyword evidence="1" id="KW-0812">Transmembrane</keyword>
<evidence type="ECO:0000256" key="1">
    <source>
        <dbReference type="SAM" id="Phobius"/>
    </source>
</evidence>
<protein>
    <submittedName>
        <fullName evidence="2">Tetratricopeptide repeat protein</fullName>
    </submittedName>
</protein>
<evidence type="ECO:0000313" key="3">
    <source>
        <dbReference type="Proteomes" id="UP001337681"/>
    </source>
</evidence>
<dbReference type="SMART" id="SM00028">
    <property type="entry name" value="TPR"/>
    <property type="match status" value="4"/>
</dbReference>
<dbReference type="InterPro" id="IPR019734">
    <property type="entry name" value="TPR_rpt"/>
</dbReference>
<accession>A0ABU7H3V5</accession>
<keyword evidence="1" id="KW-1133">Transmembrane helix</keyword>
<name>A0ABU7H3V5_9SPHI</name>
<keyword evidence="1" id="KW-0472">Membrane</keyword>
<dbReference type="InterPro" id="IPR036890">
    <property type="entry name" value="HATPase_C_sf"/>
</dbReference>
<comment type="caution">
    <text evidence="2">The sequence shown here is derived from an EMBL/GenBank/DDBJ whole genome shotgun (WGS) entry which is preliminary data.</text>
</comment>
<dbReference type="SUPFAM" id="SSF55874">
    <property type="entry name" value="ATPase domain of HSP90 chaperone/DNA topoisomerase II/histidine kinase"/>
    <property type="match status" value="1"/>
</dbReference>
<dbReference type="PROSITE" id="PS51257">
    <property type="entry name" value="PROKAR_LIPOPROTEIN"/>
    <property type="match status" value="1"/>
</dbReference>
<dbReference type="SUPFAM" id="SSF48452">
    <property type="entry name" value="TPR-like"/>
    <property type="match status" value="1"/>
</dbReference>
<gene>
    <name evidence="2" type="ORF">VRU49_09870</name>
</gene>
<dbReference type="Pfam" id="PF13424">
    <property type="entry name" value="TPR_12"/>
    <property type="match status" value="1"/>
</dbReference>
<sequence length="560" mass="65165">MKQKTVLIIILLVGLYSCKEKNTPTNKELKNEYFELAEKQFDENKIDSAFINYAKAKEIFRELKDSVNEGKALSNQGMIAAMKGDYYGSQQILLEALSKFDTTNHEHFQSLSSINNTLGIANYSLKNYQASIKFYKEAFKYQTDSNKIITALNNLATTYRNAGDLKQSIQIFEEIIKKPTHPVNHARILANYSFTKWSADSSYNPLPGLEKALNIRIKEKDYIGQNSSYSQLAQYYEDSDRSKALYYAEQMYKIAKLINHPDSKIEALSYLINFSHTNLVKNYFNEYLKLNDSLNSARQIDKNQFALIRYQTEKLKNDKLLLERNLDVQKDQIIRQRFISGLVVFGLITTIFFSILWYKKRKQKLELELQSSIRENQLKTSKKVHDVVANGIYRVMNEIENQSEIDREGILDKLEDMYEKSRDISYETTDEEYENFHLKISDLVDSFSNENRIILLVGNSENLWKKVNVNTKYEVENIIQELLVNMKKHSEANKITLKFENLNNSININYIDNGKGFDDKVIYKNGLNSTVNRIKNLKGDITFDSQMNKGLNIKINFPIY</sequence>
<keyword evidence="3" id="KW-1185">Reference proteome</keyword>